<feature type="region of interest" description="Disordered" evidence="5">
    <location>
        <begin position="507"/>
        <end position="574"/>
    </location>
</feature>
<feature type="compositionally biased region" description="Basic and acidic residues" evidence="5">
    <location>
        <begin position="596"/>
        <end position="610"/>
    </location>
</feature>
<name>A0A2N9EIG9_FAGSY</name>
<feature type="domain" description="SWIM-type" evidence="6">
    <location>
        <begin position="325"/>
        <end position="357"/>
    </location>
</feature>
<evidence type="ECO:0000256" key="4">
    <source>
        <dbReference type="PROSITE-ProRule" id="PRU00325"/>
    </source>
</evidence>
<evidence type="ECO:0000256" key="3">
    <source>
        <dbReference type="ARBA" id="ARBA00022833"/>
    </source>
</evidence>
<feature type="region of interest" description="Disordered" evidence="5">
    <location>
        <begin position="401"/>
        <end position="426"/>
    </location>
</feature>
<keyword evidence="3" id="KW-0862">Zinc</keyword>
<proteinExistence type="predicted"/>
<dbReference type="GO" id="GO:0008270">
    <property type="term" value="F:zinc ion binding"/>
    <property type="evidence" value="ECO:0007669"/>
    <property type="project" value="UniProtKB-KW"/>
</dbReference>
<dbReference type="InterPro" id="IPR007527">
    <property type="entry name" value="Znf_SWIM"/>
</dbReference>
<sequence>MVVPKLAYFYCCTPRINLNDGSYYLRTDDDTRRFLEYAFIAPKNVIHVYVEHEEVAPLDIISGVVPMLEYNQTKGNEAEDEDEDDGDGDEDVGDGDGDGDVDVRNKDKDECLDKETTSEMLKYFEEDYVWARKIANEMINGRFEDNYLIIRDYSEELQVSNPDGCRPMISLDACHLRGLMKGQILVAVGLKQTLEEVILEALTRFCLRHLYANFKKKFKGKALKDLMWAAAKETIEAGFNAKMEQIKVINKDAYGHLKGIKAKHWSKHDFSPIPKCDMQLNNLCEGAYCPRVQDKLQLNKTEGRDNRTTVCGGNKFKINLHGKQYKVDLEKQTCSCFKWELTGIPCCHGVATILHRKLKQKNYVNACYHTSTYLRIYGHLLQPTNGRELWLKAQGGIVLPPIFKKQPGRPNKQKRRKNSDEIKNPYKMKKAGYAHRCSSCHQVGHKKQSCKHGQSTGEAHSNPPKGKGKSKATQGRKKQKSGVGHTYDFMGFRLTPDTNDRCQALSTQQTREINNGRLTRREKSQPKVKRQPEGNVNRDSCHPSCAADKKQMAESLEGKSLNQRQKGNMKRENAAQTYGGCYSFRTADESQATADSQKREDLDERQKKMS</sequence>
<keyword evidence="2 4" id="KW-0863">Zinc-finger</keyword>
<dbReference type="Pfam" id="PF04434">
    <property type="entry name" value="SWIM"/>
    <property type="match status" value="1"/>
</dbReference>
<feature type="region of interest" description="Disordered" evidence="5">
    <location>
        <begin position="74"/>
        <end position="109"/>
    </location>
</feature>
<accession>A0A2N9EIG9</accession>
<dbReference type="PANTHER" id="PTHR31973:SF187">
    <property type="entry name" value="MUTATOR TRANSPOSASE MUDRA PROTEIN"/>
    <property type="match status" value="1"/>
</dbReference>
<dbReference type="PANTHER" id="PTHR31973">
    <property type="entry name" value="POLYPROTEIN, PUTATIVE-RELATED"/>
    <property type="match status" value="1"/>
</dbReference>
<protein>
    <recommendedName>
        <fullName evidence="6">SWIM-type domain-containing protein</fullName>
    </recommendedName>
</protein>
<feature type="compositionally biased region" description="Polar residues" evidence="5">
    <location>
        <begin position="507"/>
        <end position="517"/>
    </location>
</feature>
<evidence type="ECO:0000256" key="2">
    <source>
        <dbReference type="ARBA" id="ARBA00022771"/>
    </source>
</evidence>
<evidence type="ECO:0000256" key="5">
    <source>
        <dbReference type="SAM" id="MobiDB-lite"/>
    </source>
</evidence>
<feature type="compositionally biased region" description="Acidic residues" evidence="5">
    <location>
        <begin position="78"/>
        <end position="100"/>
    </location>
</feature>
<evidence type="ECO:0000259" key="6">
    <source>
        <dbReference type="PROSITE" id="PS50966"/>
    </source>
</evidence>
<organism evidence="7">
    <name type="scientific">Fagus sylvatica</name>
    <name type="common">Beechnut</name>
    <dbReference type="NCBI Taxonomy" id="28930"/>
    <lineage>
        <taxon>Eukaryota</taxon>
        <taxon>Viridiplantae</taxon>
        <taxon>Streptophyta</taxon>
        <taxon>Embryophyta</taxon>
        <taxon>Tracheophyta</taxon>
        <taxon>Spermatophyta</taxon>
        <taxon>Magnoliopsida</taxon>
        <taxon>eudicotyledons</taxon>
        <taxon>Gunneridae</taxon>
        <taxon>Pentapetalae</taxon>
        <taxon>rosids</taxon>
        <taxon>fabids</taxon>
        <taxon>Fagales</taxon>
        <taxon>Fagaceae</taxon>
        <taxon>Fagus</taxon>
    </lineage>
</organism>
<gene>
    <name evidence="7" type="ORF">FSB_LOCUS6619</name>
</gene>
<feature type="compositionally biased region" description="Basic residues" evidence="5">
    <location>
        <begin position="466"/>
        <end position="480"/>
    </location>
</feature>
<evidence type="ECO:0000256" key="1">
    <source>
        <dbReference type="ARBA" id="ARBA00022723"/>
    </source>
</evidence>
<reference evidence="7" key="1">
    <citation type="submission" date="2018-02" db="EMBL/GenBank/DDBJ databases">
        <authorList>
            <person name="Cohen D.B."/>
            <person name="Kent A.D."/>
        </authorList>
    </citation>
    <scope>NUCLEOTIDE SEQUENCE</scope>
</reference>
<feature type="region of interest" description="Disordered" evidence="5">
    <location>
        <begin position="447"/>
        <end position="495"/>
    </location>
</feature>
<feature type="region of interest" description="Disordered" evidence="5">
    <location>
        <begin position="586"/>
        <end position="610"/>
    </location>
</feature>
<evidence type="ECO:0000313" key="7">
    <source>
        <dbReference type="EMBL" id="SPC78737.1"/>
    </source>
</evidence>
<dbReference type="EMBL" id="OIVN01000347">
    <property type="protein sequence ID" value="SPC78737.1"/>
    <property type="molecule type" value="Genomic_DNA"/>
</dbReference>
<dbReference type="SMART" id="SM00575">
    <property type="entry name" value="ZnF_PMZ"/>
    <property type="match status" value="1"/>
</dbReference>
<dbReference type="AlphaFoldDB" id="A0A2N9EIG9"/>
<dbReference type="PROSITE" id="PS50966">
    <property type="entry name" value="ZF_SWIM"/>
    <property type="match status" value="1"/>
</dbReference>
<dbReference type="InterPro" id="IPR006564">
    <property type="entry name" value="Znf_PMZ"/>
</dbReference>
<keyword evidence="1" id="KW-0479">Metal-binding</keyword>